<protein>
    <submittedName>
        <fullName evidence="1">Uncharacterized protein</fullName>
    </submittedName>
</protein>
<comment type="caution">
    <text evidence="1">The sequence shown here is derived from an EMBL/GenBank/DDBJ whole genome shotgun (WGS) entry which is preliminary data.</text>
</comment>
<dbReference type="Proteomes" id="UP000229901">
    <property type="component" value="Unassembled WGS sequence"/>
</dbReference>
<gene>
    <name evidence="1" type="ORF">COT97_03180</name>
</gene>
<dbReference type="AlphaFoldDB" id="A0A2H0V4X8"/>
<sequence length="224" mass="25641">MDELDVIKVQTDNQLYYIIFDGNVDSNFVPQIFSSKKECLDFLKTSFDDYDYELQNFGLNLAEEEAVDMTTPAFEAMMIGVEKLKQGLNPNNDQMDKVCDIWSFLTLILANEPALTIVIHEVIEEYITPEMLAYFQAVTDQEITDKGWVDLSIHAALASGVDGWNQMLHTERCPREDIIKYVGHSLDIMVQNARINSQTFVDDFKALQQRTIAMAFSPRSFLTQ</sequence>
<name>A0A2H0V4X8_9BACT</name>
<accession>A0A2H0V4X8</accession>
<evidence type="ECO:0000313" key="1">
    <source>
        <dbReference type="EMBL" id="PIR94105.1"/>
    </source>
</evidence>
<dbReference type="EMBL" id="PFAP01000019">
    <property type="protein sequence ID" value="PIR94105.1"/>
    <property type="molecule type" value="Genomic_DNA"/>
</dbReference>
<reference evidence="2" key="1">
    <citation type="submission" date="2017-09" db="EMBL/GenBank/DDBJ databases">
        <title>Depth-based differentiation of microbial function through sediment-hosted aquifers and enrichment of novel symbionts in the deep terrestrial subsurface.</title>
        <authorList>
            <person name="Probst A.J."/>
            <person name="Ladd B."/>
            <person name="Jarett J.K."/>
            <person name="Geller-Mcgrath D.E."/>
            <person name="Sieber C.M.K."/>
            <person name="Emerson J.B."/>
            <person name="Anantharaman K."/>
            <person name="Thomas B.C."/>
            <person name="Malmstrom R."/>
            <person name="Stieglmeier M."/>
            <person name="Klingl A."/>
            <person name="Woyke T."/>
            <person name="Ryan C.M."/>
            <person name="Banfield J.F."/>
        </authorList>
    </citation>
    <scope>NUCLEOTIDE SEQUENCE [LARGE SCALE GENOMIC DNA]</scope>
</reference>
<proteinExistence type="predicted"/>
<organism evidence="1 2">
    <name type="scientific">Candidatus Falkowbacteria bacterium CG10_big_fil_rev_8_21_14_0_10_39_11</name>
    <dbReference type="NCBI Taxonomy" id="1974565"/>
    <lineage>
        <taxon>Bacteria</taxon>
        <taxon>Candidatus Falkowiibacteriota</taxon>
    </lineage>
</organism>
<evidence type="ECO:0000313" key="2">
    <source>
        <dbReference type="Proteomes" id="UP000229901"/>
    </source>
</evidence>